<accession>X1VDD2</accession>
<evidence type="ECO:0000313" key="1">
    <source>
        <dbReference type="EMBL" id="GAJ11931.1"/>
    </source>
</evidence>
<feature type="non-terminal residue" evidence="1">
    <location>
        <position position="31"/>
    </location>
</feature>
<proteinExistence type="predicted"/>
<gene>
    <name evidence="1" type="ORF">S12H4_42122</name>
</gene>
<comment type="caution">
    <text evidence="1">The sequence shown here is derived from an EMBL/GenBank/DDBJ whole genome shotgun (WGS) entry which is preliminary data.</text>
</comment>
<protein>
    <submittedName>
        <fullName evidence="1">Uncharacterized protein</fullName>
    </submittedName>
</protein>
<dbReference type="AlphaFoldDB" id="X1VDD2"/>
<name>X1VDD2_9ZZZZ</name>
<reference evidence="1" key="1">
    <citation type="journal article" date="2014" name="Front. Microbiol.">
        <title>High frequency of phylogenetically diverse reductive dehalogenase-homologous genes in deep subseafloor sedimentary metagenomes.</title>
        <authorList>
            <person name="Kawai M."/>
            <person name="Futagami T."/>
            <person name="Toyoda A."/>
            <person name="Takaki Y."/>
            <person name="Nishi S."/>
            <person name="Hori S."/>
            <person name="Arai W."/>
            <person name="Tsubouchi T."/>
            <person name="Morono Y."/>
            <person name="Uchiyama I."/>
            <person name="Ito T."/>
            <person name="Fujiyama A."/>
            <person name="Inagaki F."/>
            <person name="Takami H."/>
        </authorList>
    </citation>
    <scope>NUCLEOTIDE SEQUENCE</scope>
    <source>
        <strain evidence="1">Expedition CK06-06</strain>
    </source>
</reference>
<sequence>MLKDYRVQVNAGETVARGSSPRVAVGRALEE</sequence>
<organism evidence="1">
    <name type="scientific">marine sediment metagenome</name>
    <dbReference type="NCBI Taxonomy" id="412755"/>
    <lineage>
        <taxon>unclassified sequences</taxon>
        <taxon>metagenomes</taxon>
        <taxon>ecological metagenomes</taxon>
    </lineage>
</organism>
<dbReference type="EMBL" id="BARW01025742">
    <property type="protein sequence ID" value="GAJ11931.1"/>
    <property type="molecule type" value="Genomic_DNA"/>
</dbReference>